<evidence type="ECO:0000313" key="2">
    <source>
        <dbReference type="EMBL" id="MCP2330517.1"/>
    </source>
</evidence>
<name>A0ABT1JDD7_ACTCY</name>
<comment type="caution">
    <text evidence="2">The sequence shown here is derived from an EMBL/GenBank/DDBJ whole genome shotgun (WGS) entry which is preliminary data.</text>
</comment>
<dbReference type="Proteomes" id="UP000791080">
    <property type="component" value="Unassembled WGS sequence"/>
</dbReference>
<gene>
    <name evidence="2" type="ORF">G443_000787</name>
</gene>
<dbReference type="RefSeq" id="WP_026417999.1">
    <property type="nucleotide sequence ID" value="NZ_AUBJ02000001.1"/>
</dbReference>
<feature type="region of interest" description="Disordered" evidence="1">
    <location>
        <begin position="32"/>
        <end position="62"/>
    </location>
</feature>
<proteinExistence type="predicted"/>
<accession>A0ABT1JDD7</accession>
<organism evidence="2 3">
    <name type="scientific">Actinoalloteichus caeruleus DSM 43889</name>
    <dbReference type="NCBI Taxonomy" id="1120930"/>
    <lineage>
        <taxon>Bacteria</taxon>
        <taxon>Bacillati</taxon>
        <taxon>Actinomycetota</taxon>
        <taxon>Actinomycetes</taxon>
        <taxon>Pseudonocardiales</taxon>
        <taxon>Pseudonocardiaceae</taxon>
        <taxon>Actinoalloteichus</taxon>
        <taxon>Actinoalloteichus cyanogriseus</taxon>
    </lineage>
</organism>
<protein>
    <submittedName>
        <fullName evidence="2">Uncharacterized protein</fullName>
    </submittedName>
</protein>
<evidence type="ECO:0000256" key="1">
    <source>
        <dbReference type="SAM" id="MobiDB-lite"/>
    </source>
</evidence>
<dbReference type="EMBL" id="AUBJ02000001">
    <property type="protein sequence ID" value="MCP2330517.1"/>
    <property type="molecule type" value="Genomic_DNA"/>
</dbReference>
<sequence>MTTPTTPSRALPPPLRLAAFAAATALVFAGGLGLGHTLGAPPDHAEHPPATSPSPHDGHPRH</sequence>
<keyword evidence="3" id="KW-1185">Reference proteome</keyword>
<reference evidence="2 3" key="2">
    <citation type="submission" date="2022-06" db="EMBL/GenBank/DDBJ databases">
        <title>Genomic Encyclopedia of Type Strains, Phase I: the one thousand microbial genomes (KMG-I) project.</title>
        <authorList>
            <person name="Kyrpides N."/>
        </authorList>
    </citation>
    <scope>NUCLEOTIDE SEQUENCE [LARGE SCALE GENOMIC DNA]</scope>
    <source>
        <strain evidence="2 3">DSM 43889</strain>
    </source>
</reference>
<reference evidence="2 3" key="1">
    <citation type="submission" date="2013-07" db="EMBL/GenBank/DDBJ databases">
        <authorList>
            <consortium name="DOE Joint Genome Institute"/>
            <person name="Reeve W."/>
            <person name="Huntemann M."/>
            <person name="Han J."/>
            <person name="Chen A."/>
            <person name="Kyrpides N."/>
            <person name="Mavromatis K."/>
            <person name="Markowitz V."/>
            <person name="Palaniappan K."/>
            <person name="Ivanova N."/>
            <person name="Schaumberg A."/>
            <person name="Pati A."/>
            <person name="Liolios K."/>
            <person name="Nordberg H.P."/>
            <person name="Cantor M.N."/>
            <person name="Hua S.X."/>
            <person name="Woyke T."/>
        </authorList>
    </citation>
    <scope>NUCLEOTIDE SEQUENCE [LARGE SCALE GENOMIC DNA]</scope>
    <source>
        <strain evidence="2 3">DSM 43889</strain>
    </source>
</reference>
<evidence type="ECO:0000313" key="3">
    <source>
        <dbReference type="Proteomes" id="UP000791080"/>
    </source>
</evidence>